<dbReference type="PANTHER" id="PTHR11271:SF6">
    <property type="entry name" value="GUANINE DEAMINASE"/>
    <property type="match status" value="1"/>
</dbReference>
<dbReference type="Proteomes" id="UP000217448">
    <property type="component" value="Unassembled WGS sequence"/>
</dbReference>
<accession>A0ABT2KSF1</accession>
<dbReference type="PANTHER" id="PTHR11271">
    <property type="entry name" value="GUANINE DEAMINASE"/>
    <property type="match status" value="1"/>
</dbReference>
<dbReference type="InterPro" id="IPR014311">
    <property type="entry name" value="Guanine_deaminase"/>
</dbReference>
<keyword evidence="4 8" id="KW-0479">Metal-binding</keyword>
<comment type="cofactor">
    <cofactor evidence="8">
        <name>Zn(2+)</name>
        <dbReference type="ChEBI" id="CHEBI:29105"/>
    </cofactor>
    <text evidence="8">Binds 1 zinc ion per subunit.</text>
</comment>
<evidence type="ECO:0000256" key="5">
    <source>
        <dbReference type="ARBA" id="ARBA00022801"/>
    </source>
</evidence>
<feature type="domain" description="Amidohydrolase-related" evidence="9">
    <location>
        <begin position="69"/>
        <end position="427"/>
    </location>
</feature>
<comment type="caution">
    <text evidence="10">The sequence shown here is derived from an EMBL/GenBank/DDBJ whole genome shotgun (WGS) entry which is preliminary data.</text>
</comment>
<evidence type="ECO:0000256" key="1">
    <source>
        <dbReference type="ARBA" id="ARBA00004984"/>
    </source>
</evidence>
<dbReference type="InterPro" id="IPR032466">
    <property type="entry name" value="Metal_Hydrolase"/>
</dbReference>
<evidence type="ECO:0000256" key="3">
    <source>
        <dbReference type="ARBA" id="ARBA00012781"/>
    </source>
</evidence>
<evidence type="ECO:0000313" key="11">
    <source>
        <dbReference type="Proteomes" id="UP000217448"/>
    </source>
</evidence>
<name>A0ABT2KSF1_9RHOB</name>
<dbReference type="InterPro" id="IPR006680">
    <property type="entry name" value="Amidohydro-rel"/>
</dbReference>
<evidence type="ECO:0000256" key="6">
    <source>
        <dbReference type="ARBA" id="ARBA00022833"/>
    </source>
</evidence>
<dbReference type="Pfam" id="PF01979">
    <property type="entry name" value="Amidohydro_1"/>
    <property type="match status" value="1"/>
</dbReference>
<dbReference type="EMBL" id="NTHN02000067">
    <property type="protein sequence ID" value="MCT4373075.1"/>
    <property type="molecule type" value="Genomic_DNA"/>
</dbReference>
<dbReference type="RefSeq" id="WP_260350157.1">
    <property type="nucleotide sequence ID" value="NZ_NTHN02000067.1"/>
</dbReference>
<sequence>MKTDQVLLRGRILSFNAEPQGPEDHAAYRYIEDGAILISSGMIRATGAFDQLSRQAPSVPVADHRPHLLMPGFIDTHIHYPQVQVIASWGAQLLDWLNDYTFPEETRFADPAHAEAMAEWLMAQLCAHGTTTAVAYASVHETSAEAFFTAAARRNMRMIGGKVMMDRNAPEALRDTPQTGYDASKRLIARWHGTGRAGYAITPRFAITSSPEQLEMAGALTAEHPECHVQTHLSENRDEIAYTLSLYPEAPDYLGVYERYGLLGPKTLLGHSIHLEPREIDLLAETGARPVFCPTSNLFLGSGLFDEAGLRARGICNAVATDVGAGTSYSMLQTLNEAYKVLQLQGQKLHPLNAFHWITRGNAVALGLEDRIGTLEPGTEADIVVLDSSATEPMALRMQRAETLSEELFVLQMLGDDRAVAETYVAGLPQKHAVTRAPRPALQPA</sequence>
<comment type="catalytic activity">
    <reaction evidence="8">
        <text>guanine + H2O + H(+) = xanthine + NH4(+)</text>
        <dbReference type="Rhea" id="RHEA:14665"/>
        <dbReference type="ChEBI" id="CHEBI:15377"/>
        <dbReference type="ChEBI" id="CHEBI:15378"/>
        <dbReference type="ChEBI" id="CHEBI:16235"/>
        <dbReference type="ChEBI" id="CHEBI:17712"/>
        <dbReference type="ChEBI" id="CHEBI:28938"/>
        <dbReference type="EC" id="3.5.4.3"/>
    </reaction>
</comment>
<keyword evidence="5 8" id="KW-0378">Hydrolase</keyword>
<gene>
    <name evidence="10" type="primary">guaD</name>
    <name evidence="10" type="ORF">CLG85_023355</name>
</gene>
<keyword evidence="11" id="KW-1185">Reference proteome</keyword>
<dbReference type="NCBIfam" id="NF006679">
    <property type="entry name" value="PRK09228.1"/>
    <property type="match status" value="1"/>
</dbReference>
<comment type="similarity">
    <text evidence="2 8">Belongs to the metallo-dependent hydrolases superfamily. ATZ/TRZ family.</text>
</comment>
<dbReference type="CDD" id="cd01303">
    <property type="entry name" value="GDEase"/>
    <property type="match status" value="1"/>
</dbReference>
<comment type="pathway">
    <text evidence="1 8">Purine metabolism; guanine degradation; xanthine from guanine: step 1/1.</text>
</comment>
<dbReference type="NCBIfam" id="TIGR02967">
    <property type="entry name" value="guan_deamin"/>
    <property type="match status" value="1"/>
</dbReference>
<dbReference type="GO" id="GO:0008892">
    <property type="term" value="F:guanine deaminase activity"/>
    <property type="evidence" value="ECO:0007669"/>
    <property type="project" value="UniProtKB-EC"/>
</dbReference>
<dbReference type="Gene3D" id="3.20.20.140">
    <property type="entry name" value="Metal-dependent hydrolases"/>
    <property type="match status" value="1"/>
</dbReference>
<evidence type="ECO:0000256" key="8">
    <source>
        <dbReference type="RuleBase" id="RU366009"/>
    </source>
</evidence>
<proteinExistence type="inferred from homology"/>
<reference evidence="11" key="1">
    <citation type="submission" date="2023-07" db="EMBL/GenBank/DDBJ databases">
        <title>Yangia mangrovi SAOS 153D genome.</title>
        <authorList>
            <person name="Verma A."/>
            <person name="Pal Y."/>
            <person name="Sundharam S."/>
            <person name="Bisht B."/>
            <person name="Srinivasan K."/>
        </authorList>
    </citation>
    <scope>NUCLEOTIDE SEQUENCE [LARGE SCALE GENOMIC DNA]</scope>
    <source>
        <strain evidence="11">SAOS 153D</strain>
    </source>
</reference>
<dbReference type="SUPFAM" id="SSF51556">
    <property type="entry name" value="Metallo-dependent hydrolases"/>
    <property type="match status" value="1"/>
</dbReference>
<dbReference type="EC" id="3.5.4.3" evidence="3 7"/>
<comment type="function">
    <text evidence="8">Catalyzes the hydrolytic deamination of guanine, producing xanthine and ammonia.</text>
</comment>
<dbReference type="InterPro" id="IPR011059">
    <property type="entry name" value="Metal-dep_hydrolase_composite"/>
</dbReference>
<dbReference type="Gene3D" id="2.30.40.10">
    <property type="entry name" value="Urease, subunit C, domain 1"/>
    <property type="match status" value="1"/>
</dbReference>
<keyword evidence="6 8" id="KW-0862">Zinc</keyword>
<organism evidence="10 11">
    <name type="scientific">Alloyangia mangrovi</name>
    <dbReference type="NCBI Taxonomy" id="1779329"/>
    <lineage>
        <taxon>Bacteria</taxon>
        <taxon>Pseudomonadati</taxon>
        <taxon>Pseudomonadota</taxon>
        <taxon>Alphaproteobacteria</taxon>
        <taxon>Rhodobacterales</taxon>
        <taxon>Roseobacteraceae</taxon>
        <taxon>Alloyangia</taxon>
    </lineage>
</organism>
<evidence type="ECO:0000259" key="9">
    <source>
        <dbReference type="Pfam" id="PF01979"/>
    </source>
</evidence>
<evidence type="ECO:0000256" key="2">
    <source>
        <dbReference type="ARBA" id="ARBA00006745"/>
    </source>
</evidence>
<evidence type="ECO:0000313" key="10">
    <source>
        <dbReference type="EMBL" id="MCT4373075.1"/>
    </source>
</evidence>
<dbReference type="SUPFAM" id="SSF51338">
    <property type="entry name" value="Composite domain of metallo-dependent hydrolases"/>
    <property type="match status" value="2"/>
</dbReference>
<protein>
    <recommendedName>
        <fullName evidence="3 7">Guanine deaminase</fullName>
        <shortName evidence="8">Guanase</shortName>
        <ecNumber evidence="3 7">3.5.4.3</ecNumber>
    </recommendedName>
    <alternativeName>
        <fullName evidence="8">Guanine aminohydrolase</fullName>
    </alternativeName>
</protein>
<evidence type="ECO:0000256" key="4">
    <source>
        <dbReference type="ARBA" id="ARBA00022723"/>
    </source>
</evidence>
<evidence type="ECO:0000256" key="7">
    <source>
        <dbReference type="NCBIfam" id="TIGR02967"/>
    </source>
</evidence>
<dbReference type="InterPro" id="IPR051607">
    <property type="entry name" value="Metallo-dep_hydrolases"/>
</dbReference>